<evidence type="ECO:0000313" key="2">
    <source>
        <dbReference type="EMBL" id="KAH3878134.1"/>
    </source>
</evidence>
<keyword evidence="3" id="KW-1185">Reference proteome</keyword>
<protein>
    <submittedName>
        <fullName evidence="2">Uncharacterized protein</fullName>
    </submittedName>
</protein>
<organism evidence="2 3">
    <name type="scientific">Dreissena polymorpha</name>
    <name type="common">Zebra mussel</name>
    <name type="synonym">Mytilus polymorpha</name>
    <dbReference type="NCBI Taxonomy" id="45954"/>
    <lineage>
        <taxon>Eukaryota</taxon>
        <taxon>Metazoa</taxon>
        <taxon>Spiralia</taxon>
        <taxon>Lophotrochozoa</taxon>
        <taxon>Mollusca</taxon>
        <taxon>Bivalvia</taxon>
        <taxon>Autobranchia</taxon>
        <taxon>Heteroconchia</taxon>
        <taxon>Euheterodonta</taxon>
        <taxon>Imparidentia</taxon>
        <taxon>Neoheterodontei</taxon>
        <taxon>Myida</taxon>
        <taxon>Dreissenoidea</taxon>
        <taxon>Dreissenidae</taxon>
        <taxon>Dreissena</taxon>
    </lineage>
</organism>
<sequence>MLFENKVHKPWITKAVKVLHRKRNKLFARQKATGKSKDRHSYLQAKATSQRLERQAYWKYIENLIEEGDQEEDQKANKQKRFRNFIKSTRKDNSGVAP</sequence>
<reference evidence="2" key="2">
    <citation type="submission" date="2020-11" db="EMBL/GenBank/DDBJ databases">
        <authorList>
            <person name="McCartney M.A."/>
            <person name="Auch B."/>
            <person name="Kono T."/>
            <person name="Mallez S."/>
            <person name="Becker A."/>
            <person name="Gohl D.M."/>
            <person name="Silverstein K.A.T."/>
            <person name="Koren S."/>
            <person name="Bechman K.B."/>
            <person name="Herman A."/>
            <person name="Abrahante J.E."/>
            <person name="Garbe J."/>
        </authorList>
    </citation>
    <scope>NUCLEOTIDE SEQUENCE</scope>
    <source>
        <strain evidence="2">Duluth1</strain>
        <tissue evidence="2">Whole animal</tissue>
    </source>
</reference>
<proteinExistence type="predicted"/>
<dbReference type="EMBL" id="JAIWYP010000001">
    <property type="protein sequence ID" value="KAH3878134.1"/>
    <property type="molecule type" value="Genomic_DNA"/>
</dbReference>
<name>A0A9D4MLF2_DREPO</name>
<evidence type="ECO:0000313" key="3">
    <source>
        <dbReference type="Proteomes" id="UP000828390"/>
    </source>
</evidence>
<feature type="region of interest" description="Disordered" evidence="1">
    <location>
        <begin position="69"/>
        <end position="98"/>
    </location>
</feature>
<evidence type="ECO:0000256" key="1">
    <source>
        <dbReference type="SAM" id="MobiDB-lite"/>
    </source>
</evidence>
<gene>
    <name evidence="2" type="ORF">DPMN_002018</name>
</gene>
<comment type="caution">
    <text evidence="2">The sequence shown here is derived from an EMBL/GenBank/DDBJ whole genome shotgun (WGS) entry which is preliminary data.</text>
</comment>
<dbReference type="Proteomes" id="UP000828390">
    <property type="component" value="Unassembled WGS sequence"/>
</dbReference>
<reference evidence="2" key="1">
    <citation type="journal article" date="2019" name="bioRxiv">
        <title>The Genome of the Zebra Mussel, Dreissena polymorpha: A Resource for Invasive Species Research.</title>
        <authorList>
            <person name="McCartney M.A."/>
            <person name="Auch B."/>
            <person name="Kono T."/>
            <person name="Mallez S."/>
            <person name="Zhang Y."/>
            <person name="Obille A."/>
            <person name="Becker A."/>
            <person name="Abrahante J.E."/>
            <person name="Garbe J."/>
            <person name="Badalamenti J.P."/>
            <person name="Herman A."/>
            <person name="Mangelson H."/>
            <person name="Liachko I."/>
            <person name="Sullivan S."/>
            <person name="Sone E.D."/>
            <person name="Koren S."/>
            <person name="Silverstein K.A.T."/>
            <person name="Beckman K.B."/>
            <person name="Gohl D.M."/>
        </authorList>
    </citation>
    <scope>NUCLEOTIDE SEQUENCE</scope>
    <source>
        <strain evidence="2">Duluth1</strain>
        <tissue evidence="2">Whole animal</tissue>
    </source>
</reference>
<dbReference type="AlphaFoldDB" id="A0A9D4MLF2"/>
<feature type="compositionally biased region" description="Basic and acidic residues" evidence="1">
    <location>
        <begin position="89"/>
        <end position="98"/>
    </location>
</feature>
<accession>A0A9D4MLF2</accession>